<name>A0A8H6IBD1_9AGAR</name>
<protein>
    <recommendedName>
        <fullName evidence="7">DNA 3'-5' helicase</fullName>
        <ecNumber evidence="7">5.6.2.4</ecNumber>
    </recommendedName>
</protein>
<keyword evidence="2" id="KW-0547">Nucleotide-binding</keyword>
<keyword evidence="12" id="KW-0378">Hydrolase</keyword>
<dbReference type="AlphaFoldDB" id="A0A8H6IBD1"/>
<dbReference type="InterPro" id="IPR001650">
    <property type="entry name" value="Helicase_C-like"/>
</dbReference>
<evidence type="ECO:0000256" key="8">
    <source>
        <dbReference type="SAM" id="Coils"/>
    </source>
</evidence>
<reference evidence="12 13" key="1">
    <citation type="submission" date="2020-07" db="EMBL/GenBank/DDBJ databases">
        <title>Comparative genomics of pyrophilous fungi reveals a link between fire events and developmental genes.</title>
        <authorList>
            <consortium name="DOE Joint Genome Institute"/>
            <person name="Steindorff A.S."/>
            <person name="Carver A."/>
            <person name="Calhoun S."/>
            <person name="Stillman K."/>
            <person name="Liu H."/>
            <person name="Lipzen A."/>
            <person name="Pangilinan J."/>
            <person name="Labutti K."/>
            <person name="Bruns T.D."/>
            <person name="Grigoriev I.V."/>
        </authorList>
    </citation>
    <scope>NUCLEOTIDE SEQUENCE [LARGE SCALE GENOMIC DNA]</scope>
    <source>
        <strain evidence="12 13">CBS 144469</strain>
    </source>
</reference>
<dbReference type="GO" id="GO:0005737">
    <property type="term" value="C:cytoplasm"/>
    <property type="evidence" value="ECO:0007669"/>
    <property type="project" value="TreeGrafter"/>
</dbReference>
<dbReference type="GO" id="GO:0000724">
    <property type="term" value="P:double-strand break repair via homologous recombination"/>
    <property type="evidence" value="ECO:0007669"/>
    <property type="project" value="TreeGrafter"/>
</dbReference>
<dbReference type="Proteomes" id="UP000521943">
    <property type="component" value="Unassembled WGS sequence"/>
</dbReference>
<keyword evidence="13" id="KW-1185">Reference proteome</keyword>
<evidence type="ECO:0000259" key="11">
    <source>
        <dbReference type="PROSITE" id="PS51194"/>
    </source>
</evidence>
<keyword evidence="12" id="KW-0347">Helicase</keyword>
<evidence type="ECO:0000259" key="10">
    <source>
        <dbReference type="PROSITE" id="PS51192"/>
    </source>
</evidence>
<proteinExistence type="inferred from homology"/>
<dbReference type="PROSITE" id="PS51192">
    <property type="entry name" value="HELICASE_ATP_BIND_1"/>
    <property type="match status" value="1"/>
</dbReference>
<dbReference type="GO" id="GO:0043138">
    <property type="term" value="F:3'-5' DNA helicase activity"/>
    <property type="evidence" value="ECO:0007669"/>
    <property type="project" value="UniProtKB-EC"/>
</dbReference>
<dbReference type="SUPFAM" id="SSF52540">
    <property type="entry name" value="P-loop containing nucleoside triphosphate hydrolases"/>
    <property type="match status" value="1"/>
</dbReference>
<dbReference type="SMART" id="SM00487">
    <property type="entry name" value="DEXDc"/>
    <property type="match status" value="1"/>
</dbReference>
<keyword evidence="3" id="KW-0067">ATP-binding</keyword>
<dbReference type="EC" id="5.6.2.4" evidence="7"/>
<dbReference type="GO" id="GO:0003677">
    <property type="term" value="F:DNA binding"/>
    <property type="evidence" value="ECO:0007669"/>
    <property type="project" value="UniProtKB-KW"/>
</dbReference>
<dbReference type="Pfam" id="PF00271">
    <property type="entry name" value="Helicase_C"/>
    <property type="match status" value="1"/>
</dbReference>
<feature type="region of interest" description="Disordered" evidence="9">
    <location>
        <begin position="687"/>
        <end position="730"/>
    </location>
</feature>
<evidence type="ECO:0000256" key="6">
    <source>
        <dbReference type="ARBA" id="ARBA00034617"/>
    </source>
</evidence>
<dbReference type="OrthoDB" id="5952536at2759"/>
<dbReference type="PROSITE" id="PS51194">
    <property type="entry name" value="HELICASE_CTER"/>
    <property type="match status" value="1"/>
</dbReference>
<evidence type="ECO:0000256" key="1">
    <source>
        <dbReference type="ARBA" id="ARBA00005446"/>
    </source>
</evidence>
<gene>
    <name evidence="12" type="ORF">DFP72DRAFT_1147907</name>
</gene>
<evidence type="ECO:0000256" key="4">
    <source>
        <dbReference type="ARBA" id="ARBA00023125"/>
    </source>
</evidence>
<evidence type="ECO:0000256" key="7">
    <source>
        <dbReference type="ARBA" id="ARBA00034808"/>
    </source>
</evidence>
<keyword evidence="8" id="KW-0175">Coiled coil</keyword>
<accession>A0A8H6IBD1</accession>
<evidence type="ECO:0000313" key="12">
    <source>
        <dbReference type="EMBL" id="KAF6761994.1"/>
    </source>
</evidence>
<dbReference type="GO" id="GO:0005694">
    <property type="term" value="C:chromosome"/>
    <property type="evidence" value="ECO:0007669"/>
    <property type="project" value="TreeGrafter"/>
</dbReference>
<organism evidence="12 13">
    <name type="scientific">Ephemerocybe angulata</name>
    <dbReference type="NCBI Taxonomy" id="980116"/>
    <lineage>
        <taxon>Eukaryota</taxon>
        <taxon>Fungi</taxon>
        <taxon>Dikarya</taxon>
        <taxon>Basidiomycota</taxon>
        <taxon>Agaricomycotina</taxon>
        <taxon>Agaricomycetes</taxon>
        <taxon>Agaricomycetidae</taxon>
        <taxon>Agaricales</taxon>
        <taxon>Agaricineae</taxon>
        <taxon>Psathyrellaceae</taxon>
        <taxon>Ephemerocybe</taxon>
    </lineage>
</organism>
<dbReference type="InterPro" id="IPR027417">
    <property type="entry name" value="P-loop_NTPase"/>
</dbReference>
<feature type="coiled-coil region" evidence="8">
    <location>
        <begin position="630"/>
        <end position="663"/>
    </location>
</feature>
<dbReference type="InterPro" id="IPR014001">
    <property type="entry name" value="Helicase_ATP-bd"/>
</dbReference>
<keyword evidence="4" id="KW-0238">DNA-binding</keyword>
<comment type="similarity">
    <text evidence="1">Belongs to the helicase family. RecQ subfamily.</text>
</comment>
<feature type="domain" description="Helicase ATP-binding" evidence="10">
    <location>
        <begin position="89"/>
        <end position="272"/>
    </location>
</feature>
<dbReference type="GO" id="GO:0005524">
    <property type="term" value="F:ATP binding"/>
    <property type="evidence" value="ECO:0007669"/>
    <property type="project" value="UniProtKB-KW"/>
</dbReference>
<dbReference type="GO" id="GO:0009378">
    <property type="term" value="F:four-way junction helicase activity"/>
    <property type="evidence" value="ECO:0007669"/>
    <property type="project" value="TreeGrafter"/>
</dbReference>
<evidence type="ECO:0000256" key="3">
    <source>
        <dbReference type="ARBA" id="ARBA00022840"/>
    </source>
</evidence>
<dbReference type="SMART" id="SM00490">
    <property type="entry name" value="HELICc"/>
    <property type="match status" value="1"/>
</dbReference>
<evidence type="ECO:0000256" key="9">
    <source>
        <dbReference type="SAM" id="MobiDB-lite"/>
    </source>
</evidence>
<dbReference type="PANTHER" id="PTHR13710:SF105">
    <property type="entry name" value="ATP-DEPENDENT DNA HELICASE Q1"/>
    <property type="match status" value="1"/>
</dbReference>
<dbReference type="EMBL" id="JACGCI010000008">
    <property type="protein sequence ID" value="KAF6761994.1"/>
    <property type="molecule type" value="Genomic_DNA"/>
</dbReference>
<feature type="domain" description="Helicase C-terminal" evidence="11">
    <location>
        <begin position="261"/>
        <end position="452"/>
    </location>
</feature>
<evidence type="ECO:0000256" key="2">
    <source>
        <dbReference type="ARBA" id="ARBA00022741"/>
    </source>
</evidence>
<dbReference type="PANTHER" id="PTHR13710">
    <property type="entry name" value="DNA HELICASE RECQ FAMILY MEMBER"/>
    <property type="match status" value="1"/>
</dbReference>
<dbReference type="InterPro" id="IPR011545">
    <property type="entry name" value="DEAD/DEAH_box_helicase_dom"/>
</dbReference>
<dbReference type="Pfam" id="PF00270">
    <property type="entry name" value="DEAD"/>
    <property type="match status" value="1"/>
</dbReference>
<comment type="catalytic activity">
    <reaction evidence="6">
        <text>Couples ATP hydrolysis with the unwinding of duplex DNA by translocating in the 3'-5' direction.</text>
        <dbReference type="EC" id="5.6.2.4"/>
    </reaction>
</comment>
<evidence type="ECO:0000313" key="13">
    <source>
        <dbReference type="Proteomes" id="UP000521943"/>
    </source>
</evidence>
<comment type="caution">
    <text evidence="12">The sequence shown here is derived from an EMBL/GenBank/DDBJ whole genome shotgun (WGS) entry which is preliminary data.</text>
</comment>
<dbReference type="Gene3D" id="3.40.50.300">
    <property type="entry name" value="P-loop containing nucleotide triphosphate hydrolases"/>
    <property type="match status" value="2"/>
</dbReference>
<evidence type="ECO:0000256" key="5">
    <source>
        <dbReference type="ARBA" id="ARBA00023235"/>
    </source>
</evidence>
<keyword evidence="5" id="KW-0413">Isomerase</keyword>
<feature type="compositionally biased region" description="Low complexity" evidence="9">
    <location>
        <begin position="706"/>
        <end position="730"/>
    </location>
</feature>
<sequence>MASSSEMDVDTAQDTVVVAAVTLDPKKITKLDEMKALYCSEIPADRRLPEAFWTPYTAKLTVQGMRSCILLYRASEGKLVPRQFQLESTLALATGKDSEVDAGTGSGKTLCLLLPALLSQGGISIVVSPLKQTQEAQVEELIRLGVSALAINEDTSKEPELWQAIEKCKFNILVVQPEQLSMHQGHWPKFARMIRKNRFTKHINYVHVDEAHFIHIAGINRHGLNAFRPAWGNLTQFRLKMPKRVHFQSLSGTQPAHIKKTIRKHLLFEEKKLHCRLDNLHFTTPDPSAPWPDDYQLEKGMIFHQTIEGCTAAAKHLNQRLPSSMQEKGVIRAFHAGMSKDYREQVMKDFRDPDGVCRQLHVTEIASTGIDIRDLAYVVQYGMTNEVPGTLQRGGRCGRDGVSECIFLIMHELSAKNIDLSRFGNDVWALDDPDQPHSGNLTDKSKKEQRIGVGMAKIVQSTVCLRELFAKANGDTTENALKYTGRFCCNRHPGNSFRFGAFFPGKMLYQQPETHKVFYGDADEPYGTELKAATIAADSESLKRARPKYRPTVLRPSLVHKLERWRYNAWRAHPLRSITPASFILNDSSIETLSKLTLDEHLLSVDDLTTALGQTTTWKNKYAHAIFKEIQLFEAEVLALNIKAKAEEEERQKRRKLEIDQEMFRKADEEARRRVREAALERAKLGPKVAPVPVQPASGTRRSARLAKPAAAASDTAPAAPAAQPPVASSSTATAAPSVYVPARLLPTAPHAHGNAFSSSTQDVTQTAAERVQSLFRRVQNKEITLDEMHKLLGAHTYTTPTLF</sequence>